<protein>
    <submittedName>
        <fullName evidence="2">SDR family oxidoreductase</fullName>
        <ecNumber evidence="2">1.6.5.2</ecNumber>
    </submittedName>
</protein>
<dbReference type="PANTHER" id="PTHR47129">
    <property type="entry name" value="QUINONE OXIDOREDUCTASE 2"/>
    <property type="match status" value="1"/>
</dbReference>
<name>A0ABW5XF82_9MICO</name>
<dbReference type="GO" id="GO:0003955">
    <property type="term" value="F:NAD(P)H dehydrogenase (quinone) activity"/>
    <property type="evidence" value="ECO:0007669"/>
    <property type="project" value="UniProtKB-EC"/>
</dbReference>
<dbReference type="InterPro" id="IPR052718">
    <property type="entry name" value="NmrA-type_oxidoreductase"/>
</dbReference>
<dbReference type="EMBL" id="JBHUOP010000003">
    <property type="protein sequence ID" value="MFD2840383.1"/>
    <property type="molecule type" value="Genomic_DNA"/>
</dbReference>
<evidence type="ECO:0000313" key="3">
    <source>
        <dbReference type="Proteomes" id="UP001597391"/>
    </source>
</evidence>
<dbReference type="PANTHER" id="PTHR47129:SF1">
    <property type="entry name" value="NMRA-LIKE DOMAIN-CONTAINING PROTEIN"/>
    <property type="match status" value="1"/>
</dbReference>
<accession>A0ABW5XF82</accession>
<comment type="caution">
    <text evidence="2">The sequence shown here is derived from an EMBL/GenBank/DDBJ whole genome shotgun (WGS) entry which is preliminary data.</text>
</comment>
<dbReference type="Pfam" id="PF13460">
    <property type="entry name" value="NAD_binding_10"/>
    <property type="match status" value="1"/>
</dbReference>
<dbReference type="EC" id="1.6.5.2" evidence="2"/>
<reference evidence="3" key="1">
    <citation type="journal article" date="2019" name="Int. J. Syst. Evol. Microbiol.">
        <title>The Global Catalogue of Microorganisms (GCM) 10K type strain sequencing project: providing services to taxonomists for standard genome sequencing and annotation.</title>
        <authorList>
            <consortium name="The Broad Institute Genomics Platform"/>
            <consortium name="The Broad Institute Genome Sequencing Center for Infectious Disease"/>
            <person name="Wu L."/>
            <person name="Ma J."/>
        </authorList>
    </citation>
    <scope>NUCLEOTIDE SEQUENCE [LARGE SCALE GENOMIC DNA]</scope>
    <source>
        <strain evidence="3">KCTC 33576</strain>
    </source>
</reference>
<keyword evidence="3" id="KW-1185">Reference proteome</keyword>
<organism evidence="2 3">
    <name type="scientific">Populibacterium corticicola</name>
    <dbReference type="NCBI Taxonomy" id="1812826"/>
    <lineage>
        <taxon>Bacteria</taxon>
        <taxon>Bacillati</taxon>
        <taxon>Actinomycetota</taxon>
        <taxon>Actinomycetes</taxon>
        <taxon>Micrococcales</taxon>
        <taxon>Jonesiaceae</taxon>
        <taxon>Populibacterium</taxon>
    </lineage>
</organism>
<dbReference type="InterPro" id="IPR016040">
    <property type="entry name" value="NAD(P)-bd_dom"/>
</dbReference>
<dbReference type="CDD" id="cd05269">
    <property type="entry name" value="TMR_SDR_a"/>
    <property type="match status" value="1"/>
</dbReference>
<dbReference type="RefSeq" id="WP_377466214.1">
    <property type="nucleotide sequence ID" value="NZ_JBHUOP010000003.1"/>
</dbReference>
<dbReference type="InterPro" id="IPR036291">
    <property type="entry name" value="NAD(P)-bd_dom_sf"/>
</dbReference>
<feature type="domain" description="NAD(P)-binding" evidence="1">
    <location>
        <begin position="7"/>
        <end position="178"/>
    </location>
</feature>
<proteinExistence type="predicted"/>
<dbReference type="Proteomes" id="UP001597391">
    <property type="component" value="Unassembled WGS sequence"/>
</dbReference>
<dbReference type="Gene3D" id="3.40.50.720">
    <property type="entry name" value="NAD(P)-binding Rossmann-like Domain"/>
    <property type="match status" value="1"/>
</dbReference>
<dbReference type="Gene3D" id="3.90.25.10">
    <property type="entry name" value="UDP-galactose 4-epimerase, domain 1"/>
    <property type="match status" value="1"/>
</dbReference>
<evidence type="ECO:0000313" key="2">
    <source>
        <dbReference type="EMBL" id="MFD2840383.1"/>
    </source>
</evidence>
<keyword evidence="2" id="KW-0560">Oxidoreductase</keyword>
<sequence>MSFIVTGATGHLGALIVESLLARGVAPDVIVATGRNSDRLAELSASGVRTEVFDFNNPTPQVFDEADTLILVSSSEVGQRVPQHQAVIEIAQRAHVGRIIYTSAPRANSTPLPLAAEHRATEEILIGSGVPYTILRNGWYNENYEGAFNEARETGTIVGSAGSGKVSSAARRDYAEAAAVVATTEGHLNQTYELGGDTAWTFAELAQTFSALLGTTVDYHNVSAEEQRELLESRGLPDGLIDFLVTMDTNIEQDVLHVEGYALSSLIGRATTPMIETAKTWL</sequence>
<dbReference type="SUPFAM" id="SSF51735">
    <property type="entry name" value="NAD(P)-binding Rossmann-fold domains"/>
    <property type="match status" value="1"/>
</dbReference>
<gene>
    <name evidence="2" type="ORF">ACFSYH_07330</name>
</gene>
<evidence type="ECO:0000259" key="1">
    <source>
        <dbReference type="Pfam" id="PF13460"/>
    </source>
</evidence>